<protein>
    <submittedName>
        <fullName evidence="6">Parallel beta-helix repeat protein</fullName>
    </submittedName>
</protein>
<keyword evidence="3" id="KW-0833">Ubl conjugation pathway</keyword>
<evidence type="ECO:0000256" key="1">
    <source>
        <dbReference type="ARBA" id="ARBA00004906"/>
    </source>
</evidence>
<dbReference type="FunFam" id="2.160.20.10:FF:000035">
    <property type="entry name" value="F-box only protein 11"/>
    <property type="match status" value="1"/>
</dbReference>
<dbReference type="InterPro" id="IPR006633">
    <property type="entry name" value="Carb-bd_sugar_hydrolysis-dom"/>
</dbReference>
<evidence type="ECO:0000256" key="4">
    <source>
        <dbReference type="SAM" id="MobiDB-lite"/>
    </source>
</evidence>
<dbReference type="Pfam" id="PF13229">
    <property type="entry name" value="Beta_helix"/>
    <property type="match status" value="2"/>
</dbReference>
<dbReference type="Pfam" id="PF05048">
    <property type="entry name" value="NosD"/>
    <property type="match status" value="1"/>
</dbReference>
<dbReference type="InterPro" id="IPR011050">
    <property type="entry name" value="Pectin_lyase_fold/virulence"/>
</dbReference>
<dbReference type="AlphaFoldDB" id="A0A0C2HCC9"/>
<sequence length="788" mass="87140">MSLLACQVRWPGRDRSATAVLSSFTILVLRQRVSPLSTSGLKDGQQHQLKNDLSIVTSETQSPSFTRRESRSSPASPRQQMADGLSPADECVGRAATPSQQEGGGMCLRRYALRRRRSIQQKDEEGCATSSLAATADETVQPCKRFKPESPGEARKNSIATDHLEPPPNGACYVDRLPDEIVLKPGIFIGERSYRTIEIAITDYDRGSQCPINKAVVIEQRDDTTVTLVEGSTGAYIGYLTLRFNPDKAPSSVPHQQHYALQVTEEASPVIDRCHINSTSSVGAAVCVKRTAANPKVRHCTITDCENVGIYITDGAQGQFEDCEIARNSLAGVWVKNQANPFFRRCHIHHGKDVGVFTFEYGMGYFEKCNIHSNRISGIEVKNNANPTVVRCEVHHGLTGGIYIHEKGRGRFMENRIYSNAFAGIWITGSSDPTIRKNEIYAGQQGGVYIFGDGRGLIEQNNIYGNALAGIQIRTCSDPIVRLNKIHDGLHGGIYVHEKGKGLIEENEVYGNTLAGIWVTTGSSPILRKNRIHSGKQNGFKSENNEEPNLGWPERWRASLQWRTGNVGRTFYTALAETELSDNEIFDNAMAGVWIKTDSHPTLRRNKIYDGRDGGVCIFNNGRGLLEDNDIYRNAQAGVLISTESNPTLRRNRIFEGKAAGVEITNGASATLEANQLFHNKFGGLCLATDVKPVLRDNKIYDNHNAVERAVGRGQCLFKISSCTSFPMHDFYRFFCDCGAGTLEHQCRLQTEVRDNDTVYDSATPTGSDTPNIGSVTFSLEEYVHRDM</sequence>
<evidence type="ECO:0000256" key="3">
    <source>
        <dbReference type="ARBA" id="ARBA00022786"/>
    </source>
</evidence>
<dbReference type="FunFam" id="2.160.20.10:FF:000011">
    <property type="entry name" value="F-box only protein 11"/>
    <property type="match status" value="1"/>
</dbReference>
<dbReference type="InterPro" id="IPR007742">
    <property type="entry name" value="NosD_dom"/>
</dbReference>
<dbReference type="InterPro" id="IPR006626">
    <property type="entry name" value="PbH1"/>
</dbReference>
<keyword evidence="2" id="KW-0677">Repeat</keyword>
<feature type="domain" description="Carbohydrate-binding/sugar hydrolysis" evidence="5">
    <location>
        <begin position="421"/>
        <end position="543"/>
    </location>
</feature>
<dbReference type="SMART" id="SM00722">
    <property type="entry name" value="CASH"/>
    <property type="match status" value="3"/>
</dbReference>
<name>A0A0C2HCC9_9BILA</name>
<feature type="region of interest" description="Disordered" evidence="4">
    <location>
        <begin position="143"/>
        <end position="167"/>
    </location>
</feature>
<gene>
    <name evidence="6" type="ORF">ANCDUO_02462</name>
</gene>
<dbReference type="Proteomes" id="UP000054047">
    <property type="component" value="Unassembled WGS sequence"/>
</dbReference>
<evidence type="ECO:0000259" key="5">
    <source>
        <dbReference type="SMART" id="SM00722"/>
    </source>
</evidence>
<dbReference type="EMBL" id="KN726794">
    <property type="protein sequence ID" value="KIH67206.1"/>
    <property type="molecule type" value="Genomic_DNA"/>
</dbReference>
<dbReference type="InterPro" id="IPR039448">
    <property type="entry name" value="Beta_helix"/>
</dbReference>
<reference evidence="6 7" key="1">
    <citation type="submission" date="2013-12" db="EMBL/GenBank/DDBJ databases">
        <title>Draft genome of the parsitic nematode Ancylostoma duodenale.</title>
        <authorList>
            <person name="Mitreva M."/>
        </authorList>
    </citation>
    <scope>NUCLEOTIDE SEQUENCE [LARGE SCALE GENOMIC DNA]</scope>
    <source>
        <strain evidence="6 7">Zhejiang</strain>
    </source>
</reference>
<dbReference type="InterPro" id="IPR051550">
    <property type="entry name" value="SCF-Subunits/Alg-Epimerases"/>
</dbReference>
<dbReference type="Gene3D" id="2.160.20.10">
    <property type="entry name" value="Single-stranded right-handed beta-helix, Pectin lyase-like"/>
    <property type="match status" value="3"/>
</dbReference>
<keyword evidence="7" id="KW-1185">Reference proteome</keyword>
<dbReference type="NCBIfam" id="TIGR03804">
    <property type="entry name" value="para_beta_helix"/>
    <property type="match status" value="2"/>
</dbReference>
<feature type="compositionally biased region" description="Basic and acidic residues" evidence="4">
    <location>
        <begin position="146"/>
        <end position="156"/>
    </location>
</feature>
<evidence type="ECO:0000256" key="2">
    <source>
        <dbReference type="ARBA" id="ARBA00022737"/>
    </source>
</evidence>
<dbReference type="GO" id="GO:0042981">
    <property type="term" value="P:regulation of apoptotic process"/>
    <property type="evidence" value="ECO:0007669"/>
    <property type="project" value="TreeGrafter"/>
</dbReference>
<evidence type="ECO:0000313" key="6">
    <source>
        <dbReference type="EMBL" id="KIH67206.1"/>
    </source>
</evidence>
<dbReference type="OrthoDB" id="427974at2759"/>
<comment type="pathway">
    <text evidence="1">Protein modification; protein ubiquitination.</text>
</comment>
<dbReference type="PANTHER" id="PTHR22990">
    <property type="entry name" value="F-BOX ONLY PROTEIN"/>
    <property type="match status" value="1"/>
</dbReference>
<dbReference type="SUPFAM" id="SSF51126">
    <property type="entry name" value="Pectin lyase-like"/>
    <property type="match status" value="3"/>
</dbReference>
<dbReference type="InterPro" id="IPR022441">
    <property type="entry name" value="Para_beta_helix_rpt-2"/>
</dbReference>
<feature type="domain" description="Carbohydrate-binding/sugar hydrolysis" evidence="5">
    <location>
        <begin position="265"/>
        <end position="405"/>
    </location>
</feature>
<feature type="region of interest" description="Disordered" evidence="4">
    <location>
        <begin position="58"/>
        <end position="103"/>
    </location>
</feature>
<evidence type="ECO:0000313" key="7">
    <source>
        <dbReference type="Proteomes" id="UP000054047"/>
    </source>
</evidence>
<proteinExistence type="predicted"/>
<dbReference type="SMART" id="SM00710">
    <property type="entry name" value="PbH1"/>
    <property type="match status" value="16"/>
</dbReference>
<feature type="domain" description="Carbohydrate-binding/sugar hydrolysis" evidence="5">
    <location>
        <begin position="589"/>
        <end position="718"/>
    </location>
</feature>
<dbReference type="GO" id="GO:0006511">
    <property type="term" value="P:ubiquitin-dependent protein catabolic process"/>
    <property type="evidence" value="ECO:0007669"/>
    <property type="project" value="TreeGrafter"/>
</dbReference>
<accession>A0A0C2HCC9</accession>
<dbReference type="PANTHER" id="PTHR22990:SF20">
    <property type="entry name" value="F-BOX ONLY PROTEIN 11"/>
    <property type="match status" value="1"/>
</dbReference>
<dbReference type="InterPro" id="IPR012334">
    <property type="entry name" value="Pectin_lyas_fold"/>
</dbReference>
<organism evidence="6 7">
    <name type="scientific">Ancylostoma duodenale</name>
    <dbReference type="NCBI Taxonomy" id="51022"/>
    <lineage>
        <taxon>Eukaryota</taxon>
        <taxon>Metazoa</taxon>
        <taxon>Ecdysozoa</taxon>
        <taxon>Nematoda</taxon>
        <taxon>Chromadorea</taxon>
        <taxon>Rhabditida</taxon>
        <taxon>Rhabditina</taxon>
        <taxon>Rhabditomorpha</taxon>
        <taxon>Strongyloidea</taxon>
        <taxon>Ancylostomatidae</taxon>
        <taxon>Ancylostomatinae</taxon>
        <taxon>Ancylostoma</taxon>
    </lineage>
</organism>